<evidence type="ECO:0000313" key="3">
    <source>
        <dbReference type="Proteomes" id="UP000078551"/>
    </source>
</evidence>
<protein>
    <submittedName>
        <fullName evidence="2">Uncharacterized protein</fullName>
    </submittedName>
</protein>
<sequence length="177" mass="19360">MVQAGEGATCRKSHWKCMVINRGGTPLSLRIVRLFTNAAGKARRIRWHDQGRPDSGPPRSRPITASQETCLPCRARSPPLGKRPAASTEVVLAERMNSALPCAVRRWGFPFSPAGRRWPEGSDEGAARQFHPFALRVRSAHSRLSRSPPQPPAGTFSPLGRRGIRRHLALPSGSACT</sequence>
<dbReference type="Proteomes" id="UP000078551">
    <property type="component" value="Chromosome"/>
</dbReference>
<feature type="region of interest" description="Disordered" evidence="1">
    <location>
        <begin position="45"/>
        <end position="84"/>
    </location>
</feature>
<gene>
    <name evidence="2" type="ORF">AMC81_CH02585</name>
</gene>
<accession>A0ABN4QQ49</accession>
<evidence type="ECO:0000313" key="2">
    <source>
        <dbReference type="EMBL" id="ANL85347.1"/>
    </source>
</evidence>
<keyword evidence="3" id="KW-1185">Reference proteome</keyword>
<name>A0ABN4QQ49_9HYPH</name>
<dbReference type="EMBL" id="CP013568">
    <property type="protein sequence ID" value="ANL85347.1"/>
    <property type="molecule type" value="Genomic_DNA"/>
</dbReference>
<proteinExistence type="predicted"/>
<feature type="region of interest" description="Disordered" evidence="1">
    <location>
        <begin position="140"/>
        <end position="177"/>
    </location>
</feature>
<reference evidence="2 3" key="1">
    <citation type="submission" date="2015-11" db="EMBL/GenBank/DDBJ databases">
        <title>The limits of bacterial species coexistence and the symbiotic plasmid transference in sympatric Rhizobium populations.</title>
        <authorList>
            <person name="Perez-Carrascal O.M."/>
            <person name="VanInsberghe D."/>
            <person name="Juarez S."/>
            <person name="Polz M.F."/>
            <person name="Vinuesa P."/>
            <person name="Gonzalez V."/>
        </authorList>
    </citation>
    <scope>NUCLEOTIDE SEQUENCE [LARGE SCALE GENOMIC DNA]</scope>
    <source>
        <strain evidence="2 3">N771</strain>
    </source>
</reference>
<organism evidence="2 3">
    <name type="scientific">Rhizobium phaseoli</name>
    <dbReference type="NCBI Taxonomy" id="396"/>
    <lineage>
        <taxon>Bacteria</taxon>
        <taxon>Pseudomonadati</taxon>
        <taxon>Pseudomonadota</taxon>
        <taxon>Alphaproteobacteria</taxon>
        <taxon>Hyphomicrobiales</taxon>
        <taxon>Rhizobiaceae</taxon>
        <taxon>Rhizobium/Agrobacterium group</taxon>
        <taxon>Rhizobium</taxon>
    </lineage>
</organism>
<evidence type="ECO:0000256" key="1">
    <source>
        <dbReference type="SAM" id="MobiDB-lite"/>
    </source>
</evidence>